<gene>
    <name evidence="13" type="ORF">TCAL_09256</name>
</gene>
<dbReference type="InterPro" id="IPR042855">
    <property type="entry name" value="V_SNARE_CC"/>
</dbReference>
<evidence type="ECO:0000256" key="6">
    <source>
        <dbReference type="ARBA" id="ARBA00023288"/>
    </source>
</evidence>
<evidence type="ECO:0008006" key="15">
    <source>
        <dbReference type="Google" id="ProtNLM"/>
    </source>
</evidence>
<dbReference type="OMA" id="HYIGIIR"/>
<proteinExistence type="inferred from homology"/>
<dbReference type="SUPFAM" id="SSF58038">
    <property type="entry name" value="SNARE fusion complex"/>
    <property type="match status" value="1"/>
</dbReference>
<accession>A0A553N8I0</accession>
<comment type="caution">
    <text evidence="13">The sequence shown here is derived from an EMBL/GenBank/DDBJ whole genome shotgun (WGS) entry which is preliminary data.</text>
</comment>
<reference evidence="13 14" key="1">
    <citation type="journal article" date="2018" name="Nat. Ecol. Evol.">
        <title>Genomic signatures of mitonuclear coevolution across populations of Tigriopus californicus.</title>
        <authorList>
            <person name="Barreto F.S."/>
            <person name="Watson E.T."/>
            <person name="Lima T.G."/>
            <person name="Willett C.S."/>
            <person name="Edmands S."/>
            <person name="Li W."/>
            <person name="Burton R.S."/>
        </authorList>
    </citation>
    <scope>NUCLEOTIDE SEQUENCE [LARGE SCALE GENOMIC DNA]</scope>
    <source>
        <strain evidence="13 14">San Diego</strain>
    </source>
</reference>
<evidence type="ECO:0000256" key="8">
    <source>
        <dbReference type="ARBA" id="ARBA00025256"/>
    </source>
</evidence>
<sequence length="199" mass="22456">MKLFSLLVLYKDDSSASILKASYDLSSFSFFQRSSVQEFVTFTAKILAERTPTSSRQSVKEAEYMCHVYVRSDNLVGVCLSDHDYPHRVAHTLVTKVLEDFTAQVPRAQWSTGTQVQGFSGPLDVYMKKYQDPNSADPMTKVQNELDETKIILHDTIKAVLDRGEKLDDLVAKSEDLTLQSKTFYKTAKKTNSCCGSWS</sequence>
<dbReference type="GO" id="GO:0030659">
    <property type="term" value="C:cytoplasmic vesicle membrane"/>
    <property type="evidence" value="ECO:0007669"/>
    <property type="project" value="UniProtKB-SubCell"/>
</dbReference>
<keyword evidence="10" id="KW-0175">Coiled coil</keyword>
<dbReference type="PANTHER" id="PTHR45806:SF1">
    <property type="entry name" value="SYNAPTOBREVIN HOMOLOG YKT6"/>
    <property type="match status" value="1"/>
</dbReference>
<comment type="function">
    <text evidence="8">Vesicular soluble NSF attachment protein receptor (v-SNARE) mediating vesicle docking and fusion to a specific acceptor cellular compartment. Functions in endoplasmic reticulum to Golgi transport; as part of a SNARE complex composed of GOSR1, GOSR2 and STX5. Functions in early/recycling endosome to TGN transport; as part of a SNARE complex composed of BET1L, GOSR1 and STX5. Has a S-palmitoyl transferase activity.</text>
</comment>
<keyword evidence="3" id="KW-0488">Methylation</keyword>
<dbReference type="AlphaFoldDB" id="A0A553N8I0"/>
<dbReference type="CDD" id="cd14824">
    <property type="entry name" value="Longin"/>
    <property type="match status" value="1"/>
</dbReference>
<dbReference type="EMBL" id="VCGU01000459">
    <property type="protein sequence ID" value="TRY61738.1"/>
    <property type="molecule type" value="Genomic_DNA"/>
</dbReference>
<feature type="domain" description="Longin" evidence="11">
    <location>
        <begin position="8"/>
        <end position="127"/>
    </location>
</feature>
<comment type="subcellular location">
    <subcellularLocation>
        <location evidence="9">Cytoplasmic vesicle membrane</location>
        <topology evidence="9">Lipid-anchor</topology>
        <orientation evidence="9">Cytoplasmic side</orientation>
    </subcellularLocation>
    <subcellularLocation>
        <location evidence="1">Golgi apparatus membrane</location>
        <topology evidence="1">Lipid-anchor</topology>
        <orientation evidence="1">Cytoplasmic side</orientation>
    </subcellularLocation>
</comment>
<dbReference type="Gene3D" id="1.20.5.110">
    <property type="match status" value="1"/>
</dbReference>
<dbReference type="STRING" id="6832.A0A553N8I0"/>
<dbReference type="Proteomes" id="UP000318571">
    <property type="component" value="Chromosome 8"/>
</dbReference>
<dbReference type="InterPro" id="IPR011012">
    <property type="entry name" value="Longin-like_dom_sf"/>
</dbReference>
<dbReference type="InterPro" id="IPR045848">
    <property type="entry name" value="R-SNARE_YKT6"/>
</dbReference>
<keyword evidence="6" id="KW-0449">Lipoprotein</keyword>
<dbReference type="SMART" id="SM01270">
    <property type="entry name" value="Longin"/>
    <property type="match status" value="1"/>
</dbReference>
<name>A0A553N8I0_TIGCA</name>
<keyword evidence="14" id="KW-1185">Reference proteome</keyword>
<evidence type="ECO:0000256" key="4">
    <source>
        <dbReference type="ARBA" id="ARBA00023136"/>
    </source>
</evidence>
<evidence type="ECO:0000256" key="2">
    <source>
        <dbReference type="ARBA" id="ARBA00008025"/>
    </source>
</evidence>
<evidence type="ECO:0000256" key="5">
    <source>
        <dbReference type="ARBA" id="ARBA00023139"/>
    </source>
</evidence>
<dbReference type="Pfam" id="PF00957">
    <property type="entry name" value="Synaptobrevin"/>
    <property type="match status" value="1"/>
</dbReference>
<evidence type="ECO:0000259" key="11">
    <source>
        <dbReference type="PROSITE" id="PS50859"/>
    </source>
</evidence>
<keyword evidence="4" id="KW-0472">Membrane</keyword>
<evidence type="ECO:0000313" key="14">
    <source>
        <dbReference type="Proteomes" id="UP000318571"/>
    </source>
</evidence>
<evidence type="ECO:0000256" key="10">
    <source>
        <dbReference type="PROSITE-ProRule" id="PRU00290"/>
    </source>
</evidence>
<dbReference type="CDD" id="cd15867">
    <property type="entry name" value="R-SNARE_YKT6"/>
    <property type="match status" value="1"/>
</dbReference>
<dbReference type="InterPro" id="IPR010908">
    <property type="entry name" value="Longin_dom"/>
</dbReference>
<dbReference type="GO" id="GO:0000139">
    <property type="term" value="C:Golgi membrane"/>
    <property type="evidence" value="ECO:0007669"/>
    <property type="project" value="UniProtKB-SubCell"/>
</dbReference>
<dbReference type="PROSITE" id="PS50892">
    <property type="entry name" value="V_SNARE"/>
    <property type="match status" value="1"/>
</dbReference>
<evidence type="ECO:0000256" key="3">
    <source>
        <dbReference type="ARBA" id="ARBA00022481"/>
    </source>
</evidence>
<evidence type="ECO:0000256" key="1">
    <source>
        <dbReference type="ARBA" id="ARBA00004444"/>
    </source>
</evidence>
<dbReference type="GO" id="GO:0005484">
    <property type="term" value="F:SNAP receptor activity"/>
    <property type="evidence" value="ECO:0007669"/>
    <property type="project" value="TreeGrafter"/>
</dbReference>
<keyword evidence="5" id="KW-0564">Palmitate</keyword>
<dbReference type="SUPFAM" id="SSF64356">
    <property type="entry name" value="SNARE-like"/>
    <property type="match status" value="1"/>
</dbReference>
<dbReference type="Gene3D" id="3.30.450.50">
    <property type="entry name" value="Longin domain"/>
    <property type="match status" value="1"/>
</dbReference>
<protein>
    <recommendedName>
        <fullName evidence="15">V-SNARE coiled-coil homology domain-containing protein</fullName>
    </recommendedName>
</protein>
<organism evidence="13 14">
    <name type="scientific">Tigriopus californicus</name>
    <name type="common">Marine copepod</name>
    <dbReference type="NCBI Taxonomy" id="6832"/>
    <lineage>
        <taxon>Eukaryota</taxon>
        <taxon>Metazoa</taxon>
        <taxon>Ecdysozoa</taxon>
        <taxon>Arthropoda</taxon>
        <taxon>Crustacea</taxon>
        <taxon>Multicrustacea</taxon>
        <taxon>Hexanauplia</taxon>
        <taxon>Copepoda</taxon>
        <taxon>Harpacticoida</taxon>
        <taxon>Harpacticidae</taxon>
        <taxon>Tigriopus</taxon>
    </lineage>
</organism>
<evidence type="ECO:0000256" key="7">
    <source>
        <dbReference type="ARBA" id="ARBA00023289"/>
    </source>
</evidence>
<dbReference type="GO" id="GO:0006888">
    <property type="term" value="P:endoplasmic reticulum to Golgi vesicle-mediated transport"/>
    <property type="evidence" value="ECO:0007669"/>
    <property type="project" value="TreeGrafter"/>
</dbReference>
<evidence type="ECO:0000313" key="13">
    <source>
        <dbReference type="EMBL" id="TRY61738.1"/>
    </source>
</evidence>
<evidence type="ECO:0000259" key="12">
    <source>
        <dbReference type="PROSITE" id="PS50892"/>
    </source>
</evidence>
<dbReference type="Pfam" id="PF13774">
    <property type="entry name" value="Longin"/>
    <property type="match status" value="1"/>
</dbReference>
<dbReference type="PANTHER" id="PTHR45806">
    <property type="entry name" value="SYNAPTOBREVIN HOMOLOG YKT6"/>
    <property type="match status" value="1"/>
</dbReference>
<comment type="similarity">
    <text evidence="2">Belongs to the synaptobrevin family.</text>
</comment>
<evidence type="ECO:0000256" key="9">
    <source>
        <dbReference type="ARBA" id="ARBA00025701"/>
    </source>
</evidence>
<keyword evidence="7" id="KW-0636">Prenylation</keyword>
<feature type="domain" description="V-SNARE coiled-coil homology" evidence="12">
    <location>
        <begin position="138"/>
        <end position="199"/>
    </location>
</feature>
<dbReference type="PROSITE" id="PS50859">
    <property type="entry name" value="LONGIN"/>
    <property type="match status" value="1"/>
</dbReference>